<proteinExistence type="predicted"/>
<dbReference type="EMBL" id="AAKRAQ010000003">
    <property type="protein sequence ID" value="ECU7775192.1"/>
    <property type="molecule type" value="Genomic_DNA"/>
</dbReference>
<reference evidence="2" key="1">
    <citation type="submission" date="2018-07" db="EMBL/GenBank/DDBJ databases">
        <authorList>
            <consortium name="PulseNet: The National Subtyping Network for Foodborne Disease Surveillance"/>
            <person name="Tarr C.L."/>
            <person name="Trees E."/>
            <person name="Katz L.S."/>
            <person name="Carleton-Romer H.A."/>
            <person name="Stroika S."/>
            <person name="Kucerova Z."/>
            <person name="Roache K.F."/>
            <person name="Sabol A.L."/>
            <person name="Besser J."/>
            <person name="Gerner-Smidt P."/>
        </authorList>
    </citation>
    <scope>NUCLEOTIDE SEQUENCE</scope>
    <source>
        <strain evidence="2">PNUSAS003091</strain>
    </source>
</reference>
<sequence length="145" mass="16665">MAKIPFTNRELVRAWRSSLDVSKSDQRKNPHRLLLFYAIECGLKAAYLKQINKTVIDSDIAQQFSHDINKLCEKLSINSSFMLPQSLRMKDCKIDSKDITRTCSPSEINQIWRYGGTLDGVENDIFLEGKLEKLNEIIEKELTNG</sequence>
<protein>
    <recommendedName>
        <fullName evidence="3">HEPN domain-containing protein</fullName>
    </recommendedName>
</protein>
<evidence type="ECO:0000313" key="1">
    <source>
        <dbReference type="EMBL" id="EBS6065215.1"/>
    </source>
</evidence>
<dbReference type="EMBL" id="AAGWAL010000004">
    <property type="protein sequence ID" value="EBS6065215.1"/>
    <property type="molecule type" value="Genomic_DNA"/>
</dbReference>
<gene>
    <name evidence="2" type="ORF">BEJ32_03050</name>
    <name evidence="1" type="ORF">DVF10_03850</name>
</gene>
<reference evidence="1" key="2">
    <citation type="submission" date="2018-07" db="EMBL/GenBank/DDBJ databases">
        <authorList>
            <person name="Ashton P.M."/>
            <person name="Dallman T."/>
            <person name="Nair S."/>
            <person name="De Pinna E."/>
            <person name="Peters T."/>
            <person name="Grant K."/>
        </authorList>
    </citation>
    <scope>NUCLEOTIDE SEQUENCE</scope>
    <source>
        <strain evidence="1">506860</strain>
    </source>
</reference>
<dbReference type="AlphaFoldDB" id="A0A5I1FXV7"/>
<accession>A0A5I1FXV7</accession>
<organism evidence="1">
    <name type="scientific">Salmonella abony</name>
    <dbReference type="NCBI Taxonomy" id="29482"/>
    <lineage>
        <taxon>Bacteria</taxon>
        <taxon>Pseudomonadati</taxon>
        <taxon>Pseudomonadota</taxon>
        <taxon>Gammaproteobacteria</taxon>
        <taxon>Enterobacterales</taxon>
        <taxon>Enterobacteriaceae</taxon>
        <taxon>Salmonella</taxon>
    </lineage>
</organism>
<evidence type="ECO:0000313" key="2">
    <source>
        <dbReference type="EMBL" id="ECU7775192.1"/>
    </source>
</evidence>
<name>A0A5I1FXV7_SALAB</name>
<evidence type="ECO:0008006" key="3">
    <source>
        <dbReference type="Google" id="ProtNLM"/>
    </source>
</evidence>
<comment type="caution">
    <text evidence="1">The sequence shown here is derived from an EMBL/GenBank/DDBJ whole genome shotgun (WGS) entry which is preliminary data.</text>
</comment>